<evidence type="ECO:0000256" key="4">
    <source>
        <dbReference type="PROSITE-ProRule" id="PRU00335"/>
    </source>
</evidence>
<name>A0A2S3UL74_9HYPH</name>
<reference evidence="6 7" key="1">
    <citation type="submission" date="2018-01" db="EMBL/GenBank/DDBJ databases">
        <title>Genomic Encyclopedia of Archaeal and Bacterial Type Strains, Phase II (KMG-II): from individual species to whole genera.</title>
        <authorList>
            <person name="Goeker M."/>
        </authorList>
    </citation>
    <scope>NUCLEOTIDE SEQUENCE [LARGE SCALE GENOMIC DNA]</scope>
    <source>
        <strain evidence="6 7">DSM 17023</strain>
    </source>
</reference>
<dbReference type="Pfam" id="PF00440">
    <property type="entry name" value="TetR_N"/>
    <property type="match status" value="1"/>
</dbReference>
<sequence length="202" mass="21729">MTQAGNRVSAKDKLLDAALKVVRAKGYSATNVDEICAEAGVTKGGFFHHFKSKEDWAVAAANHWSETTAGLFTDAAYHQPADPLRRVLAYVAFRKELVAGELAEFTCLLGTMTQEVFGTSPAIRSACWQGIAGHADTLVADIQAAMDTYGCDGSWTAKSLALHTQAVLQGAFILAKASGDPQQAKDSIDHLYRYIELLFEGS</sequence>
<comment type="caution">
    <text evidence="6">The sequence shown here is derived from an EMBL/GenBank/DDBJ whole genome shotgun (WGS) entry which is preliminary data.</text>
</comment>
<dbReference type="InterPro" id="IPR036271">
    <property type="entry name" value="Tet_transcr_reg_TetR-rel_C_sf"/>
</dbReference>
<dbReference type="Proteomes" id="UP000236959">
    <property type="component" value="Unassembled WGS sequence"/>
</dbReference>
<dbReference type="Pfam" id="PF16925">
    <property type="entry name" value="TetR_C_13"/>
    <property type="match status" value="1"/>
</dbReference>
<organism evidence="6 7">
    <name type="scientific">Roseibium marinum</name>
    <dbReference type="NCBI Taxonomy" id="281252"/>
    <lineage>
        <taxon>Bacteria</taxon>
        <taxon>Pseudomonadati</taxon>
        <taxon>Pseudomonadota</taxon>
        <taxon>Alphaproteobacteria</taxon>
        <taxon>Hyphomicrobiales</taxon>
        <taxon>Stappiaceae</taxon>
        <taxon>Roseibium</taxon>
    </lineage>
</organism>
<feature type="DNA-binding region" description="H-T-H motif" evidence="4">
    <location>
        <begin position="31"/>
        <end position="50"/>
    </location>
</feature>
<dbReference type="EMBL" id="PPCN01000015">
    <property type="protein sequence ID" value="POF28303.1"/>
    <property type="molecule type" value="Genomic_DNA"/>
</dbReference>
<evidence type="ECO:0000256" key="2">
    <source>
        <dbReference type="ARBA" id="ARBA00023125"/>
    </source>
</evidence>
<proteinExistence type="predicted"/>
<feature type="domain" description="HTH tetR-type" evidence="5">
    <location>
        <begin position="8"/>
        <end position="68"/>
    </location>
</feature>
<evidence type="ECO:0000313" key="7">
    <source>
        <dbReference type="Proteomes" id="UP000236959"/>
    </source>
</evidence>
<evidence type="ECO:0000313" key="6">
    <source>
        <dbReference type="EMBL" id="POF28303.1"/>
    </source>
</evidence>
<dbReference type="OrthoDB" id="9811084at2"/>
<dbReference type="AlphaFoldDB" id="A0A2S3UL74"/>
<accession>A0A2S3UL74</accession>
<keyword evidence="7" id="KW-1185">Reference proteome</keyword>
<keyword evidence="2 4" id="KW-0238">DNA-binding</keyword>
<dbReference type="InterPro" id="IPR009057">
    <property type="entry name" value="Homeodomain-like_sf"/>
</dbReference>
<dbReference type="PANTHER" id="PTHR47506:SF3">
    <property type="entry name" value="HTH-TYPE TRANSCRIPTIONAL REGULATOR LMRA"/>
    <property type="match status" value="1"/>
</dbReference>
<dbReference type="PROSITE" id="PS50977">
    <property type="entry name" value="HTH_TETR_2"/>
    <property type="match status" value="1"/>
</dbReference>
<dbReference type="GO" id="GO:0003677">
    <property type="term" value="F:DNA binding"/>
    <property type="evidence" value="ECO:0007669"/>
    <property type="project" value="UniProtKB-UniRule"/>
</dbReference>
<gene>
    <name evidence="6" type="ORF">CLV41_11570</name>
</gene>
<keyword evidence="3" id="KW-0804">Transcription</keyword>
<dbReference type="SUPFAM" id="SSF46689">
    <property type="entry name" value="Homeodomain-like"/>
    <property type="match status" value="1"/>
</dbReference>
<evidence type="ECO:0000259" key="5">
    <source>
        <dbReference type="PROSITE" id="PS50977"/>
    </source>
</evidence>
<keyword evidence="1" id="KW-0805">Transcription regulation</keyword>
<dbReference type="PANTHER" id="PTHR47506">
    <property type="entry name" value="TRANSCRIPTIONAL REGULATORY PROTEIN"/>
    <property type="match status" value="1"/>
</dbReference>
<dbReference type="RefSeq" id="WP_103225120.1">
    <property type="nucleotide sequence ID" value="NZ_PPCN01000015.1"/>
</dbReference>
<dbReference type="Gene3D" id="1.10.357.10">
    <property type="entry name" value="Tetracycline Repressor, domain 2"/>
    <property type="match status" value="1"/>
</dbReference>
<dbReference type="InterPro" id="IPR011075">
    <property type="entry name" value="TetR_C"/>
</dbReference>
<protein>
    <submittedName>
        <fullName evidence="6">TetR/AcrR family transcriptional repressor of nem operon</fullName>
    </submittedName>
</protein>
<evidence type="ECO:0000256" key="1">
    <source>
        <dbReference type="ARBA" id="ARBA00023015"/>
    </source>
</evidence>
<dbReference type="SUPFAM" id="SSF48498">
    <property type="entry name" value="Tetracyclin repressor-like, C-terminal domain"/>
    <property type="match status" value="1"/>
</dbReference>
<evidence type="ECO:0000256" key="3">
    <source>
        <dbReference type="ARBA" id="ARBA00023163"/>
    </source>
</evidence>
<dbReference type="PRINTS" id="PR00455">
    <property type="entry name" value="HTHTETR"/>
</dbReference>
<dbReference type="InterPro" id="IPR001647">
    <property type="entry name" value="HTH_TetR"/>
</dbReference>